<proteinExistence type="predicted"/>
<dbReference type="PROSITE" id="PS50005">
    <property type="entry name" value="TPR"/>
    <property type="match status" value="1"/>
</dbReference>
<feature type="DNA-binding region" description="OmpR/PhoB-type" evidence="5">
    <location>
        <begin position="14"/>
        <end position="112"/>
    </location>
</feature>
<evidence type="ECO:0000259" key="7">
    <source>
        <dbReference type="PROSITE" id="PS51755"/>
    </source>
</evidence>
<reference evidence="8 9" key="1">
    <citation type="submission" date="2024-02" db="EMBL/GenBank/DDBJ databases">
        <title>Adaptive strategies in a cosmopolitan and abundant soil bacterium.</title>
        <authorList>
            <person name="Carini P."/>
        </authorList>
    </citation>
    <scope>NUCLEOTIDE SEQUENCE [LARGE SCALE GENOMIC DNA]</scope>
    <source>
        <strain evidence="8 9">AZCC 1608</strain>
    </source>
</reference>
<dbReference type="SUPFAM" id="SSF48452">
    <property type="entry name" value="TPR-like"/>
    <property type="match status" value="1"/>
</dbReference>
<dbReference type="InterPro" id="IPR011990">
    <property type="entry name" value="TPR-like_helical_dom_sf"/>
</dbReference>
<organism evidence="8 9">
    <name type="scientific">Bradyrhizobium algeriense</name>
    <dbReference type="NCBI Taxonomy" id="634784"/>
    <lineage>
        <taxon>Bacteria</taxon>
        <taxon>Pseudomonadati</taxon>
        <taxon>Pseudomonadota</taxon>
        <taxon>Alphaproteobacteria</taxon>
        <taxon>Hyphomicrobiales</taxon>
        <taxon>Nitrobacteraceae</taxon>
        <taxon>Bradyrhizobium</taxon>
    </lineage>
</organism>
<dbReference type="EMBL" id="JAZHRV010000001">
    <property type="protein sequence ID" value="MEH2559705.1"/>
    <property type="molecule type" value="Genomic_DNA"/>
</dbReference>
<dbReference type="PANTHER" id="PTHR12558">
    <property type="entry name" value="CELL DIVISION CYCLE 16,23,27"/>
    <property type="match status" value="1"/>
</dbReference>
<evidence type="ECO:0000256" key="1">
    <source>
        <dbReference type="ARBA" id="ARBA00022737"/>
    </source>
</evidence>
<dbReference type="PANTHER" id="PTHR12558:SF33">
    <property type="entry name" value="BLL7664 PROTEIN"/>
    <property type="match status" value="1"/>
</dbReference>
<dbReference type="SUPFAM" id="SSF52964">
    <property type="entry name" value="TolB, N-terminal domain"/>
    <property type="match status" value="1"/>
</dbReference>
<dbReference type="Proteomes" id="UP001364224">
    <property type="component" value="Unassembled WGS sequence"/>
</dbReference>
<dbReference type="Gene3D" id="3.40.50.10070">
    <property type="entry name" value="TolB, N-terminal domain"/>
    <property type="match status" value="1"/>
</dbReference>
<feature type="domain" description="OmpR/PhoB-type" evidence="7">
    <location>
        <begin position="14"/>
        <end position="112"/>
    </location>
</feature>
<accession>A0ABU8BMC4</accession>
<gene>
    <name evidence="8" type="ORF">V1286_007234</name>
</gene>
<keyword evidence="1" id="KW-0677">Repeat</keyword>
<keyword evidence="3 5" id="KW-0238">DNA-binding</keyword>
<dbReference type="InterPro" id="IPR001867">
    <property type="entry name" value="OmpR/PhoB-type_DNA-bd"/>
</dbReference>
<evidence type="ECO:0000256" key="2">
    <source>
        <dbReference type="ARBA" id="ARBA00022803"/>
    </source>
</evidence>
<dbReference type="Pfam" id="PF07719">
    <property type="entry name" value="TPR_2"/>
    <property type="match status" value="1"/>
</dbReference>
<dbReference type="Pfam" id="PF00486">
    <property type="entry name" value="Trans_reg_C"/>
    <property type="match status" value="1"/>
</dbReference>
<evidence type="ECO:0000256" key="6">
    <source>
        <dbReference type="SAM" id="MobiDB-lite"/>
    </source>
</evidence>
<dbReference type="SUPFAM" id="SSF46894">
    <property type="entry name" value="C-terminal effector domain of the bipartite response regulators"/>
    <property type="match status" value="1"/>
</dbReference>
<protein>
    <submittedName>
        <fullName evidence="8">TolB-like protein/cytochrome c-type biogenesis protein CcmH/NrfG</fullName>
    </submittedName>
</protein>
<dbReference type="PROSITE" id="PS51755">
    <property type="entry name" value="OMPR_PHOB"/>
    <property type="match status" value="1"/>
</dbReference>
<evidence type="ECO:0000256" key="5">
    <source>
        <dbReference type="PROSITE-ProRule" id="PRU01091"/>
    </source>
</evidence>
<sequence length="537" mass="59475">MVHDPVTTAGWVTNVRFILVDHILDTDLRELHRGPESIEVEPQVLDLLIYLIQNRDRVVTKDDLIASVWRGRSASDTTLTSRIYAARRAIGDNGRDQKLIRTIARKGLRFIGEVRTQADQAPHAIDSPPDAAGKLSQPAPPLPDRPAIAVLPFSNMSGDPEQDYFSDGISEDIIAALSKLRWFFVIARNSSFVYKGRAVHLKQVGKDLGVGYVLEGSVRKSGGRVRITAQLNDVANGSHVWAERYDRDVADIFAVQDEITEAIVAAIEPQLYAAENFRARRKPPGNLDAWDLVMRGLSYYWRVTQQDHAIAQDLLQKAIGIDPNNGQALGVLGASYTFGAHMGWVELKDIVPIAESTALAAIRADSEDAWAHFALGAVYLITRRFDDSLAEFELALRLNPNFSQVQNYYAAGLGFCGRWQEGVEAARRAIRLSPRDPFLALYYGSACMAQYIGRNYDEALQMARTAVRLRSDYAAAHRVLTAAAGMTASPEIATAALQELRRAQPSVSLAWVRDHVPIQHAADLEHYLEGLRRAGLD</sequence>
<feature type="region of interest" description="Disordered" evidence="6">
    <location>
        <begin position="119"/>
        <end position="139"/>
    </location>
</feature>
<dbReference type="SMART" id="SM00028">
    <property type="entry name" value="TPR"/>
    <property type="match status" value="4"/>
</dbReference>
<dbReference type="InterPro" id="IPR019734">
    <property type="entry name" value="TPR_rpt"/>
</dbReference>
<evidence type="ECO:0000256" key="3">
    <source>
        <dbReference type="ARBA" id="ARBA00023125"/>
    </source>
</evidence>
<comment type="caution">
    <text evidence="8">The sequence shown here is derived from an EMBL/GenBank/DDBJ whole genome shotgun (WGS) entry which is preliminary data.</text>
</comment>
<dbReference type="InterPro" id="IPR016032">
    <property type="entry name" value="Sig_transdc_resp-reg_C-effctor"/>
</dbReference>
<dbReference type="InterPro" id="IPR036388">
    <property type="entry name" value="WH-like_DNA-bd_sf"/>
</dbReference>
<dbReference type="Gene3D" id="1.25.40.10">
    <property type="entry name" value="Tetratricopeptide repeat domain"/>
    <property type="match status" value="1"/>
</dbReference>
<evidence type="ECO:0000313" key="9">
    <source>
        <dbReference type="Proteomes" id="UP001364224"/>
    </source>
</evidence>
<dbReference type="CDD" id="cd00383">
    <property type="entry name" value="trans_reg_C"/>
    <property type="match status" value="1"/>
</dbReference>
<evidence type="ECO:0000313" key="8">
    <source>
        <dbReference type="EMBL" id="MEH2559705.1"/>
    </source>
</evidence>
<dbReference type="SMART" id="SM00862">
    <property type="entry name" value="Trans_reg_C"/>
    <property type="match status" value="1"/>
</dbReference>
<dbReference type="InterPro" id="IPR013105">
    <property type="entry name" value="TPR_2"/>
</dbReference>
<keyword evidence="2 4" id="KW-0802">TPR repeat</keyword>
<evidence type="ECO:0000256" key="4">
    <source>
        <dbReference type="PROSITE-ProRule" id="PRU00339"/>
    </source>
</evidence>
<keyword evidence="9" id="KW-1185">Reference proteome</keyword>
<feature type="repeat" description="TPR" evidence="4">
    <location>
        <begin position="369"/>
        <end position="402"/>
    </location>
</feature>
<dbReference type="Gene3D" id="1.10.10.10">
    <property type="entry name" value="Winged helix-like DNA-binding domain superfamily/Winged helix DNA-binding domain"/>
    <property type="match status" value="1"/>
</dbReference>
<name>A0ABU8BMC4_9BRAD</name>